<dbReference type="NCBIfam" id="TIGR01136">
    <property type="entry name" value="cysKM"/>
    <property type="match status" value="1"/>
</dbReference>
<comment type="catalytic activity">
    <reaction evidence="8">
        <text>O-acetyl-L-serine + hydrogen sulfide = L-cysteine + acetate</text>
        <dbReference type="Rhea" id="RHEA:14829"/>
        <dbReference type="ChEBI" id="CHEBI:29919"/>
        <dbReference type="ChEBI" id="CHEBI:30089"/>
        <dbReference type="ChEBI" id="CHEBI:35235"/>
        <dbReference type="ChEBI" id="CHEBI:58340"/>
        <dbReference type="EC" id="2.5.1.47"/>
    </reaction>
</comment>
<comment type="similarity">
    <text evidence="2">Belongs to the cysteine synthase/cystathionine beta-synthase family.</text>
</comment>
<dbReference type="OrthoDB" id="9805733at2"/>
<evidence type="ECO:0000256" key="1">
    <source>
        <dbReference type="ARBA" id="ARBA00001933"/>
    </source>
</evidence>
<organism evidence="13 14">
    <name type="scientific">Streptomyces reniochalinae</name>
    <dbReference type="NCBI Taxonomy" id="2250578"/>
    <lineage>
        <taxon>Bacteria</taxon>
        <taxon>Bacillati</taxon>
        <taxon>Actinomycetota</taxon>
        <taxon>Actinomycetes</taxon>
        <taxon>Kitasatosporales</taxon>
        <taxon>Streptomycetaceae</taxon>
        <taxon>Streptomyces</taxon>
    </lineage>
</organism>
<keyword evidence="5" id="KW-0808">Transferase</keyword>
<proteinExistence type="inferred from homology"/>
<dbReference type="Gene3D" id="3.40.50.1100">
    <property type="match status" value="2"/>
</dbReference>
<dbReference type="GO" id="GO:0006535">
    <property type="term" value="P:cysteine biosynthetic process from serine"/>
    <property type="evidence" value="ECO:0007669"/>
    <property type="project" value="InterPro"/>
</dbReference>
<evidence type="ECO:0000313" key="13">
    <source>
        <dbReference type="EMBL" id="RCG17553.1"/>
    </source>
</evidence>
<keyword evidence="14" id="KW-1185">Reference proteome</keyword>
<accession>A0A367EHV9</accession>
<gene>
    <name evidence="13" type="ORF">DQ392_16975</name>
</gene>
<comment type="caution">
    <text evidence="13">The sequence shown here is derived from an EMBL/GenBank/DDBJ whole genome shotgun (WGS) entry which is preliminary data.</text>
</comment>
<feature type="modified residue" description="N6-(pyridoxal phosphate)lysine" evidence="10">
    <location>
        <position position="93"/>
    </location>
</feature>
<evidence type="ECO:0000256" key="6">
    <source>
        <dbReference type="ARBA" id="ARBA00022898"/>
    </source>
</evidence>
<feature type="binding site" evidence="9">
    <location>
        <position position="123"/>
    </location>
    <ligand>
        <name>pyridoxal 5'-phosphate</name>
        <dbReference type="ChEBI" id="CHEBI:597326"/>
    </ligand>
</feature>
<evidence type="ECO:0000256" key="4">
    <source>
        <dbReference type="ARBA" id="ARBA00022605"/>
    </source>
</evidence>
<reference evidence="13 14" key="1">
    <citation type="submission" date="2018-06" db="EMBL/GenBank/DDBJ databases">
        <title>Streptomyces reniochalinae sp. nov. and Streptomyces diacarnus sp. nov. from marine sponges.</title>
        <authorList>
            <person name="Li L."/>
        </authorList>
    </citation>
    <scope>NUCLEOTIDE SEQUENCE [LARGE SCALE GENOMIC DNA]</scope>
    <source>
        <strain evidence="13 14">LHW50302</strain>
    </source>
</reference>
<dbReference type="InterPro" id="IPR050214">
    <property type="entry name" value="Cys_Synth/Cystath_Beta-Synth"/>
</dbReference>
<dbReference type="GO" id="GO:0004124">
    <property type="term" value="F:cysteine synthase activity"/>
    <property type="evidence" value="ECO:0007669"/>
    <property type="project" value="UniProtKB-EC"/>
</dbReference>
<evidence type="ECO:0000256" key="7">
    <source>
        <dbReference type="ARBA" id="ARBA00023192"/>
    </source>
</evidence>
<dbReference type="InterPro" id="IPR001926">
    <property type="entry name" value="TrpB-like_PALP"/>
</dbReference>
<dbReference type="PANTHER" id="PTHR10314">
    <property type="entry name" value="CYSTATHIONINE BETA-SYNTHASE"/>
    <property type="match status" value="1"/>
</dbReference>
<evidence type="ECO:0000256" key="9">
    <source>
        <dbReference type="PIRSR" id="PIRSR605856-50"/>
    </source>
</evidence>
<evidence type="ECO:0000313" key="14">
    <source>
        <dbReference type="Proteomes" id="UP000253507"/>
    </source>
</evidence>
<sequence length="375" mass="38687">MHCGNPNHGPHGLRARRAADSGRACAGARDARHVPGGTDAEGPVTEPSTGGVVGSVDELVGNTPMLRLRLPGLPDDAHVLAKLESANPLSSIKDRAAAFMLRAAEESGALRPGGTVIESTSGNTGIALAALAAARGYGCRIVLPDNASRERLLTLRMLGAGIELTDSARGFAGCVERAEELHAGTPGSWYAAQHLNPDNVRAHYETTGPEIWRDTGGRVDYLVCAVGTGGTLTGIAHCLREHNPELKVVAVEPAGSPLLSGGEPGPHRIPGLNGGFTSPVTDLTVIDEVIAVEDEDAAATTRALAVSAGALVGVSSGAAAYGCLELARRCDLAGATVVTVFPDTGERYLSWWPEAEDVPEERVEDTARPASLTAG</sequence>
<evidence type="ECO:0000256" key="5">
    <source>
        <dbReference type="ARBA" id="ARBA00022679"/>
    </source>
</evidence>
<dbReference type="SUPFAM" id="SSF53686">
    <property type="entry name" value="Tryptophan synthase beta subunit-like PLP-dependent enzymes"/>
    <property type="match status" value="1"/>
</dbReference>
<evidence type="ECO:0000256" key="3">
    <source>
        <dbReference type="ARBA" id="ARBA00012681"/>
    </source>
</evidence>
<feature type="region of interest" description="Disordered" evidence="11">
    <location>
        <begin position="1"/>
        <end position="52"/>
    </location>
</feature>
<dbReference type="InterPro" id="IPR005856">
    <property type="entry name" value="Cys_synth"/>
</dbReference>
<dbReference type="FunFam" id="3.40.50.1100:FF:000006">
    <property type="entry name" value="Cysteine synthase"/>
    <property type="match status" value="1"/>
</dbReference>
<dbReference type="InterPro" id="IPR036052">
    <property type="entry name" value="TrpB-like_PALP_sf"/>
</dbReference>
<keyword evidence="4" id="KW-0028">Amino-acid biosynthesis</keyword>
<dbReference type="Pfam" id="PF00291">
    <property type="entry name" value="PALP"/>
    <property type="match status" value="1"/>
</dbReference>
<dbReference type="CDD" id="cd01561">
    <property type="entry name" value="CBS_like"/>
    <property type="match status" value="1"/>
</dbReference>
<keyword evidence="6 9" id="KW-0663">Pyridoxal phosphate</keyword>
<feature type="domain" description="Tryptophan synthase beta chain-like PALP" evidence="12">
    <location>
        <begin position="57"/>
        <end position="343"/>
    </location>
</feature>
<dbReference type="EMBL" id="QOIM01000036">
    <property type="protein sequence ID" value="RCG17553.1"/>
    <property type="molecule type" value="Genomic_DNA"/>
</dbReference>
<protein>
    <recommendedName>
        <fullName evidence="3">cysteine synthase</fullName>
        <ecNumber evidence="3">2.5.1.47</ecNumber>
    </recommendedName>
</protein>
<comment type="cofactor">
    <cofactor evidence="1 9">
        <name>pyridoxal 5'-phosphate</name>
        <dbReference type="ChEBI" id="CHEBI:597326"/>
    </cofactor>
</comment>
<evidence type="ECO:0000256" key="11">
    <source>
        <dbReference type="SAM" id="MobiDB-lite"/>
    </source>
</evidence>
<dbReference type="Proteomes" id="UP000253507">
    <property type="component" value="Unassembled WGS sequence"/>
</dbReference>
<name>A0A367EHV9_9ACTN</name>
<dbReference type="AlphaFoldDB" id="A0A367EHV9"/>
<evidence type="ECO:0000256" key="2">
    <source>
        <dbReference type="ARBA" id="ARBA00007103"/>
    </source>
</evidence>
<dbReference type="EC" id="2.5.1.47" evidence="3"/>
<feature type="binding site" evidence="9">
    <location>
        <begin position="227"/>
        <end position="231"/>
    </location>
    <ligand>
        <name>pyridoxal 5'-phosphate</name>
        <dbReference type="ChEBI" id="CHEBI:597326"/>
    </ligand>
</feature>
<evidence type="ECO:0000256" key="10">
    <source>
        <dbReference type="PIRSR" id="PIRSR605856-51"/>
    </source>
</evidence>
<evidence type="ECO:0000259" key="12">
    <source>
        <dbReference type="Pfam" id="PF00291"/>
    </source>
</evidence>
<feature type="binding site" evidence="9">
    <location>
        <position position="315"/>
    </location>
    <ligand>
        <name>pyridoxal 5'-phosphate</name>
        <dbReference type="ChEBI" id="CHEBI:597326"/>
    </ligand>
</feature>
<keyword evidence="7" id="KW-0198">Cysteine biosynthesis</keyword>
<evidence type="ECO:0000256" key="8">
    <source>
        <dbReference type="ARBA" id="ARBA00047931"/>
    </source>
</evidence>